<proteinExistence type="predicted"/>
<dbReference type="AlphaFoldDB" id="A0A445CA88"/>
<evidence type="ECO:0000256" key="5">
    <source>
        <dbReference type="SAM" id="MobiDB-lite"/>
    </source>
</evidence>
<feature type="region of interest" description="Disordered" evidence="5">
    <location>
        <begin position="456"/>
        <end position="478"/>
    </location>
</feature>
<name>A0A445CA88_ARAHY</name>
<dbReference type="InterPro" id="IPR007527">
    <property type="entry name" value="Znf_SWIM"/>
</dbReference>
<organism evidence="7 8">
    <name type="scientific">Arachis hypogaea</name>
    <name type="common">Peanut</name>
    <dbReference type="NCBI Taxonomy" id="3818"/>
    <lineage>
        <taxon>Eukaryota</taxon>
        <taxon>Viridiplantae</taxon>
        <taxon>Streptophyta</taxon>
        <taxon>Embryophyta</taxon>
        <taxon>Tracheophyta</taxon>
        <taxon>Spermatophyta</taxon>
        <taxon>Magnoliopsida</taxon>
        <taxon>eudicotyledons</taxon>
        <taxon>Gunneridae</taxon>
        <taxon>Pentapetalae</taxon>
        <taxon>rosids</taxon>
        <taxon>fabids</taxon>
        <taxon>Fabales</taxon>
        <taxon>Fabaceae</taxon>
        <taxon>Papilionoideae</taxon>
        <taxon>50 kb inversion clade</taxon>
        <taxon>dalbergioids sensu lato</taxon>
        <taxon>Dalbergieae</taxon>
        <taxon>Pterocarpus clade</taxon>
        <taxon>Arachis</taxon>
    </lineage>
</organism>
<dbReference type="PANTHER" id="PTHR31973">
    <property type="entry name" value="POLYPROTEIN, PUTATIVE-RELATED"/>
    <property type="match status" value="1"/>
</dbReference>
<gene>
    <name evidence="7" type="ORF">Ahy_A07g033701</name>
</gene>
<feature type="region of interest" description="Disordered" evidence="5">
    <location>
        <begin position="113"/>
        <end position="132"/>
    </location>
</feature>
<keyword evidence="8" id="KW-1185">Reference proteome</keyword>
<dbReference type="InterPro" id="IPR006564">
    <property type="entry name" value="Znf_PMZ"/>
</dbReference>
<feature type="domain" description="SWIM-type" evidence="6">
    <location>
        <begin position="343"/>
        <end position="375"/>
    </location>
</feature>
<dbReference type="PANTHER" id="PTHR31973:SF195">
    <property type="entry name" value="MUDR FAMILY TRANSPOSASE"/>
    <property type="match status" value="1"/>
</dbReference>
<dbReference type="SMART" id="SM00575">
    <property type="entry name" value="ZnF_PMZ"/>
    <property type="match status" value="1"/>
</dbReference>
<evidence type="ECO:0000313" key="7">
    <source>
        <dbReference type="EMBL" id="RYR47741.1"/>
    </source>
</evidence>
<dbReference type="PROSITE" id="PS50966">
    <property type="entry name" value="ZF_SWIM"/>
    <property type="match status" value="1"/>
</dbReference>
<dbReference type="Pfam" id="PF03108">
    <property type="entry name" value="DBD_Tnp_Mut"/>
    <property type="match status" value="1"/>
</dbReference>
<protein>
    <recommendedName>
        <fullName evidence="6">SWIM-type domain-containing protein</fullName>
    </recommendedName>
</protein>
<evidence type="ECO:0000256" key="2">
    <source>
        <dbReference type="ARBA" id="ARBA00022771"/>
    </source>
</evidence>
<evidence type="ECO:0000313" key="8">
    <source>
        <dbReference type="Proteomes" id="UP000289738"/>
    </source>
</evidence>
<keyword evidence="1" id="KW-0479">Metal-binding</keyword>
<dbReference type="EMBL" id="SDMP01000007">
    <property type="protein sequence ID" value="RYR47741.1"/>
    <property type="molecule type" value="Genomic_DNA"/>
</dbReference>
<keyword evidence="3" id="KW-0862">Zinc</keyword>
<dbReference type="InterPro" id="IPR004332">
    <property type="entry name" value="Transposase_MuDR"/>
</dbReference>
<dbReference type="Pfam" id="PF04434">
    <property type="entry name" value="SWIM"/>
    <property type="match status" value="1"/>
</dbReference>
<evidence type="ECO:0000256" key="1">
    <source>
        <dbReference type="ARBA" id="ARBA00022723"/>
    </source>
</evidence>
<accession>A0A445CA88</accession>
<dbReference type="Proteomes" id="UP000289738">
    <property type="component" value="Chromosome A07"/>
</dbReference>
<evidence type="ECO:0000259" key="6">
    <source>
        <dbReference type="PROSITE" id="PS50966"/>
    </source>
</evidence>
<comment type="caution">
    <text evidence="7">The sequence shown here is derived from an EMBL/GenBank/DDBJ whole genome shotgun (WGS) entry which is preliminary data.</text>
</comment>
<evidence type="ECO:0000256" key="4">
    <source>
        <dbReference type="PROSITE-ProRule" id="PRU00325"/>
    </source>
</evidence>
<dbReference type="GO" id="GO:0008270">
    <property type="term" value="F:zinc ion binding"/>
    <property type="evidence" value="ECO:0007669"/>
    <property type="project" value="UniProtKB-KW"/>
</dbReference>
<reference evidence="7 8" key="1">
    <citation type="submission" date="2019-01" db="EMBL/GenBank/DDBJ databases">
        <title>Sequencing of cultivated peanut Arachis hypogaea provides insights into genome evolution and oil improvement.</title>
        <authorList>
            <person name="Chen X."/>
        </authorList>
    </citation>
    <scope>NUCLEOTIDE SEQUENCE [LARGE SCALE GENOMIC DNA]</scope>
    <source>
        <strain evidence="8">cv. Fuhuasheng</strain>
        <tissue evidence="7">Leaves</tissue>
    </source>
</reference>
<evidence type="ECO:0000256" key="3">
    <source>
        <dbReference type="ARBA" id="ARBA00022833"/>
    </source>
</evidence>
<feature type="compositionally biased region" description="Acidic residues" evidence="5">
    <location>
        <begin position="115"/>
        <end position="132"/>
    </location>
</feature>
<sequence length="478" mass="55135">MCQNPFSFVVPCTMTFIELQNGLCQSMENSILRRVSSILYRNLVIVFGGLIQFDIMPIIDEESIQNMFQIHWQTQMRQPQIELYVVFEDVEVDEIQNDLDIEDDRAAVYEGMNSDSEEDFEATYEAGDEDEDGDVGVEAAAENVVVYPAVSQPMNVPPFMRNLDLDTMNAPEFPEYANIEFRIGMEYSSRKSVVAAIKSYTISRGVDYNVYEPEPLTFYVKCKTYGNGCNWLIRTSLIRKKGCWEIWRYNGRHTCTIGTISQDHSKLDSETVAEAIRPLVESDSSIKVKFKIAEVQSRFNYTISYQKAWLTKQKSIAKVFVVHRFDKRNEVFEVREMPNGKVLVVDLPRRTCDCGHFQVERLPCRHVIACCANQRLDWQLYVHDVHRMTEVRKVYRFEFVPLGDAKTWLAYQGPTLVTNPALRRTLKDRPKLTRYLNEMDSRNMHGPRICRLYGRQGHSRSRCPQHAGLSGAGDDSGP</sequence>
<keyword evidence="2 4" id="KW-0863">Zinc-finger</keyword>